<reference evidence="2" key="1">
    <citation type="journal article" date="2017" name="Nature">
        <title>The sunflower genome provides insights into oil metabolism, flowering and Asterid evolution.</title>
        <authorList>
            <person name="Badouin H."/>
            <person name="Gouzy J."/>
            <person name="Grassa C.J."/>
            <person name="Murat F."/>
            <person name="Staton S.E."/>
            <person name="Cottret L."/>
            <person name="Lelandais-Briere C."/>
            <person name="Owens G.L."/>
            <person name="Carrere S."/>
            <person name="Mayjonade B."/>
            <person name="Legrand L."/>
            <person name="Gill N."/>
            <person name="Kane N.C."/>
            <person name="Bowers J.E."/>
            <person name="Hubner S."/>
            <person name="Bellec A."/>
            <person name="Berard A."/>
            <person name="Berges H."/>
            <person name="Blanchet N."/>
            <person name="Boniface M.C."/>
            <person name="Brunel D."/>
            <person name="Catrice O."/>
            <person name="Chaidir N."/>
            <person name="Claudel C."/>
            <person name="Donnadieu C."/>
            <person name="Faraut T."/>
            <person name="Fievet G."/>
            <person name="Helmstetter N."/>
            <person name="King M."/>
            <person name="Knapp S.J."/>
            <person name="Lai Z."/>
            <person name="Le Paslier M.C."/>
            <person name="Lippi Y."/>
            <person name="Lorenzon L."/>
            <person name="Mandel J.R."/>
            <person name="Marage G."/>
            <person name="Marchand G."/>
            <person name="Marquand E."/>
            <person name="Bret-Mestries E."/>
            <person name="Morien E."/>
            <person name="Nambeesan S."/>
            <person name="Nguyen T."/>
            <person name="Pegot-Espagnet P."/>
            <person name="Pouilly N."/>
            <person name="Raftis F."/>
            <person name="Sallet E."/>
            <person name="Schiex T."/>
            <person name="Thomas J."/>
            <person name="Vandecasteele C."/>
            <person name="Vares D."/>
            <person name="Vear F."/>
            <person name="Vautrin S."/>
            <person name="Crespi M."/>
            <person name="Mangin B."/>
            <person name="Burke J.M."/>
            <person name="Salse J."/>
            <person name="Munos S."/>
            <person name="Vincourt P."/>
            <person name="Rieseberg L.H."/>
            <person name="Langlade N.B."/>
        </authorList>
    </citation>
    <scope>NUCLEOTIDE SEQUENCE</scope>
    <source>
        <tissue evidence="2">Leaves</tissue>
    </source>
</reference>
<evidence type="ECO:0000313" key="3">
    <source>
        <dbReference type="Proteomes" id="UP000215914"/>
    </source>
</evidence>
<feature type="compositionally biased region" description="Basic and acidic residues" evidence="1">
    <location>
        <begin position="165"/>
        <end position="178"/>
    </location>
</feature>
<dbReference type="Proteomes" id="UP000215914">
    <property type="component" value="Unassembled WGS sequence"/>
</dbReference>
<organism evidence="2 3">
    <name type="scientific">Helianthus annuus</name>
    <name type="common">Common sunflower</name>
    <dbReference type="NCBI Taxonomy" id="4232"/>
    <lineage>
        <taxon>Eukaryota</taxon>
        <taxon>Viridiplantae</taxon>
        <taxon>Streptophyta</taxon>
        <taxon>Embryophyta</taxon>
        <taxon>Tracheophyta</taxon>
        <taxon>Spermatophyta</taxon>
        <taxon>Magnoliopsida</taxon>
        <taxon>eudicotyledons</taxon>
        <taxon>Gunneridae</taxon>
        <taxon>Pentapetalae</taxon>
        <taxon>asterids</taxon>
        <taxon>campanulids</taxon>
        <taxon>Asterales</taxon>
        <taxon>Asteraceae</taxon>
        <taxon>Asteroideae</taxon>
        <taxon>Heliantheae alliance</taxon>
        <taxon>Heliantheae</taxon>
        <taxon>Helianthus</taxon>
    </lineage>
</organism>
<feature type="compositionally biased region" description="Gly residues" evidence="1">
    <location>
        <begin position="140"/>
        <end position="152"/>
    </location>
</feature>
<reference evidence="2" key="2">
    <citation type="submission" date="2020-06" db="EMBL/GenBank/DDBJ databases">
        <title>Helianthus annuus Genome sequencing and assembly Release 2.</title>
        <authorList>
            <person name="Gouzy J."/>
            <person name="Langlade N."/>
            <person name="Munos S."/>
        </authorList>
    </citation>
    <scope>NUCLEOTIDE SEQUENCE</scope>
    <source>
        <tissue evidence="2">Leaves</tissue>
    </source>
</reference>
<feature type="region of interest" description="Disordered" evidence="1">
    <location>
        <begin position="344"/>
        <end position="374"/>
    </location>
</feature>
<feature type="compositionally biased region" description="Basic and acidic residues" evidence="1">
    <location>
        <begin position="351"/>
        <end position="374"/>
    </location>
</feature>
<feature type="region of interest" description="Disordered" evidence="1">
    <location>
        <begin position="134"/>
        <end position="188"/>
    </location>
</feature>
<feature type="region of interest" description="Disordered" evidence="1">
    <location>
        <begin position="211"/>
        <end position="240"/>
    </location>
</feature>
<name>A0A9K3ICL7_HELAN</name>
<gene>
    <name evidence="2" type="ORF">HanXRQr2_Chr08g0326121</name>
</gene>
<comment type="caution">
    <text evidence="2">The sequence shown here is derived from an EMBL/GenBank/DDBJ whole genome shotgun (WGS) entry which is preliminary data.</text>
</comment>
<proteinExistence type="predicted"/>
<accession>A0A9K3ICL7</accession>
<sequence>MMLTRMNRKARPVVREKNGEDDALWRIFDPGFKGKVEVLACADGEEGFNFTIRDGFRIPDREAIETPMPQGKGIVDNFLMCFVKELALLICLFDDLYASDLWALGDAEAKGVPEKKVVKGVRFRQKKKHEPAVIPPLGLGVPGGGAATGGSAAGSKPADVKKKRKIEEKAAGAGERKRQNLRTNRTAAVTQSKPAFVIGCWEEDRGSNLKFDDAGKQKSPATEKASGSAAGGAGFEEPSIQPGESELKFYYRTYTEDRSVNYHRPPWSVMQGDDISNDPSACRDILGGLGTPFEVHRALGLSRENRINQLSSMLVGSSIIANAIMEDYKILSRKEEETARLRAEAGAMAKATRDGSEQLEREKTAFEQYKQTEA</sequence>
<evidence type="ECO:0000256" key="1">
    <source>
        <dbReference type="SAM" id="MobiDB-lite"/>
    </source>
</evidence>
<protein>
    <submittedName>
        <fullName evidence="2">Uncharacterized protein</fullName>
    </submittedName>
</protein>
<dbReference type="EMBL" id="MNCJ02000323">
    <property type="protein sequence ID" value="KAF5794263.1"/>
    <property type="molecule type" value="Genomic_DNA"/>
</dbReference>
<keyword evidence="3" id="KW-1185">Reference proteome</keyword>
<evidence type="ECO:0000313" key="2">
    <source>
        <dbReference type="EMBL" id="KAF5794263.1"/>
    </source>
</evidence>
<dbReference type="Gramene" id="mRNA:HanXRQr2_Chr08g0326121">
    <property type="protein sequence ID" value="mRNA:HanXRQr2_Chr08g0326121"/>
    <property type="gene ID" value="HanXRQr2_Chr08g0326121"/>
</dbReference>
<dbReference type="AlphaFoldDB" id="A0A9K3ICL7"/>